<accession>A0A127QEF9</accession>
<dbReference type="Proteomes" id="UP000071778">
    <property type="component" value="Chromosome"/>
</dbReference>
<organism evidence="1 2">
    <name type="scientific">Collimonas arenae</name>
    <dbReference type="NCBI Taxonomy" id="279058"/>
    <lineage>
        <taxon>Bacteria</taxon>
        <taxon>Pseudomonadati</taxon>
        <taxon>Pseudomonadota</taxon>
        <taxon>Betaproteobacteria</taxon>
        <taxon>Burkholderiales</taxon>
        <taxon>Oxalobacteraceae</taxon>
        <taxon>Collimonas</taxon>
    </lineage>
</organism>
<evidence type="ECO:0000313" key="1">
    <source>
        <dbReference type="EMBL" id="AMP08002.1"/>
    </source>
</evidence>
<reference evidence="1 2" key="1">
    <citation type="submission" date="2015-11" db="EMBL/GenBank/DDBJ databases">
        <title>Exploring the genomic traits of fungus-feeding bacterial genus Collimonas.</title>
        <authorList>
            <person name="Song C."/>
            <person name="Schmidt R."/>
            <person name="de Jager V."/>
            <person name="Krzyzanowska D."/>
            <person name="Jongedijk E."/>
            <person name="Cankar K."/>
            <person name="Beekwilder J."/>
            <person name="van Veen A."/>
            <person name="de Boer W."/>
            <person name="van Veen J.A."/>
            <person name="Garbeva P."/>
        </authorList>
    </citation>
    <scope>NUCLEOTIDE SEQUENCE [LARGE SCALE GENOMIC DNA]</scope>
    <source>
        <strain evidence="1 2">Ter282</strain>
    </source>
</reference>
<evidence type="ECO:0000313" key="2">
    <source>
        <dbReference type="Proteomes" id="UP000071778"/>
    </source>
</evidence>
<dbReference type="AlphaFoldDB" id="A0A127QEF9"/>
<protein>
    <submittedName>
        <fullName evidence="1">Uncharacterized protein</fullName>
    </submittedName>
</protein>
<keyword evidence="2" id="KW-1185">Reference proteome</keyword>
<sequence>MIPALRLPAVLQYSNGGHIPKASNMLHQFRCSTPTKTPYKAANSAGLKTMTKAIRMPARIDIFRHLVHFVPVSGVSDLR</sequence>
<dbReference type="EMBL" id="CP013235">
    <property type="protein sequence ID" value="AMP08002.1"/>
    <property type="molecule type" value="Genomic_DNA"/>
</dbReference>
<dbReference type="PATRIC" id="fig|279058.18.peg.184"/>
<proteinExistence type="predicted"/>
<name>A0A127QEF9_9BURK</name>
<gene>
    <name evidence="1" type="ORF">CAter282_0178</name>
</gene>